<sequence length="352" mass="39400">MGVAGSNPVAPIFVFFWGLKPLKRRFLLFLLVLVILAGCSHLLERPSLETYRAYFTDPQAAPPAWKAGQVKATFLGTTSLVFSDGETNLLIDGFFTRPGPATELPFRKIETNRDLVRKYLKRLELDRLSAIFVYHSHYDHAMDSAYIALQTGAQVVGSESTAMISRGEGLSSNQIVVLEPFKPMHYGKFTVTMVPSMHVDLPWVANLTGMMGTIEAPFSQPVSMFDYREGGTFTIHIAHPQGTAMLHGGQYKADELKGLKADALFLCTPGLDRLGENKDRFYDELVTQTGVKTIYPVHWDDFSISLDKPLEPLPRGAENLDAAMTYLLEKTKPHPEVKIHFLQGWEQTTLYQ</sequence>
<dbReference type="AlphaFoldDB" id="A0A2M7FXS3"/>
<proteinExistence type="predicted"/>
<keyword evidence="1" id="KW-1133">Transmembrane helix</keyword>
<protein>
    <recommendedName>
        <fullName evidence="2">Metallo-beta-lactamase domain-containing protein</fullName>
    </recommendedName>
</protein>
<keyword evidence="1" id="KW-0472">Membrane</keyword>
<dbReference type="Pfam" id="PF00753">
    <property type="entry name" value="Lactamase_B"/>
    <property type="match status" value="1"/>
</dbReference>
<evidence type="ECO:0000313" key="4">
    <source>
        <dbReference type="Proteomes" id="UP000231019"/>
    </source>
</evidence>
<name>A0A2M7FXS3_9BACT</name>
<dbReference type="InterPro" id="IPR001279">
    <property type="entry name" value="Metallo-B-lactamas"/>
</dbReference>
<gene>
    <name evidence="3" type="ORF">COW36_22910</name>
</gene>
<dbReference type="InterPro" id="IPR050114">
    <property type="entry name" value="UPF0173_UPF0282_UlaG_hydrolase"/>
</dbReference>
<keyword evidence="1" id="KW-0812">Transmembrane</keyword>
<dbReference type="SUPFAM" id="SSF56281">
    <property type="entry name" value="Metallo-hydrolase/oxidoreductase"/>
    <property type="match status" value="1"/>
</dbReference>
<feature type="transmembrane region" description="Helical" evidence="1">
    <location>
        <begin position="26"/>
        <end position="43"/>
    </location>
</feature>
<feature type="domain" description="Metallo-beta-lactamase" evidence="2">
    <location>
        <begin position="74"/>
        <end position="172"/>
    </location>
</feature>
<accession>A0A2M7FXS3</accession>
<organism evidence="3 4">
    <name type="scientific">bacterium (Candidatus Blackallbacteria) CG17_big_fil_post_rev_8_21_14_2_50_48_46</name>
    <dbReference type="NCBI Taxonomy" id="2014261"/>
    <lineage>
        <taxon>Bacteria</taxon>
        <taxon>Candidatus Blackallbacteria</taxon>
    </lineage>
</organism>
<dbReference type="EMBL" id="PFFQ01000064">
    <property type="protein sequence ID" value="PIW14101.1"/>
    <property type="molecule type" value="Genomic_DNA"/>
</dbReference>
<evidence type="ECO:0000313" key="3">
    <source>
        <dbReference type="EMBL" id="PIW14101.1"/>
    </source>
</evidence>
<dbReference type="Gene3D" id="3.60.15.10">
    <property type="entry name" value="Ribonuclease Z/Hydroxyacylglutathione hydrolase-like"/>
    <property type="match status" value="1"/>
</dbReference>
<dbReference type="PANTHER" id="PTHR43546">
    <property type="entry name" value="UPF0173 METAL-DEPENDENT HYDROLASE MJ1163-RELATED"/>
    <property type="match status" value="1"/>
</dbReference>
<evidence type="ECO:0000259" key="2">
    <source>
        <dbReference type="Pfam" id="PF00753"/>
    </source>
</evidence>
<evidence type="ECO:0000256" key="1">
    <source>
        <dbReference type="SAM" id="Phobius"/>
    </source>
</evidence>
<dbReference type="PANTHER" id="PTHR43546:SF3">
    <property type="entry name" value="UPF0173 METAL-DEPENDENT HYDROLASE MJ1163"/>
    <property type="match status" value="1"/>
</dbReference>
<comment type="caution">
    <text evidence="3">The sequence shown here is derived from an EMBL/GenBank/DDBJ whole genome shotgun (WGS) entry which is preliminary data.</text>
</comment>
<dbReference type="Proteomes" id="UP000231019">
    <property type="component" value="Unassembled WGS sequence"/>
</dbReference>
<reference evidence="3 4" key="1">
    <citation type="submission" date="2017-09" db="EMBL/GenBank/DDBJ databases">
        <title>Depth-based differentiation of microbial function through sediment-hosted aquifers and enrichment of novel symbionts in the deep terrestrial subsurface.</title>
        <authorList>
            <person name="Probst A.J."/>
            <person name="Ladd B."/>
            <person name="Jarett J.K."/>
            <person name="Geller-Mcgrath D.E."/>
            <person name="Sieber C.M."/>
            <person name="Emerson J.B."/>
            <person name="Anantharaman K."/>
            <person name="Thomas B.C."/>
            <person name="Malmstrom R."/>
            <person name="Stieglmeier M."/>
            <person name="Klingl A."/>
            <person name="Woyke T."/>
            <person name="Ryan C.M."/>
            <person name="Banfield J.F."/>
        </authorList>
    </citation>
    <scope>NUCLEOTIDE SEQUENCE [LARGE SCALE GENOMIC DNA]</scope>
    <source>
        <strain evidence="3">CG17_big_fil_post_rev_8_21_14_2_50_48_46</strain>
    </source>
</reference>
<dbReference type="InterPro" id="IPR036866">
    <property type="entry name" value="RibonucZ/Hydroxyglut_hydro"/>
</dbReference>